<evidence type="ECO:0000313" key="2">
    <source>
        <dbReference type="Proteomes" id="UP000004995"/>
    </source>
</evidence>
<dbReference type="PANTHER" id="PTHR33784">
    <property type="entry name" value="OS05G0482100 PROTEIN"/>
    <property type="match status" value="1"/>
</dbReference>
<dbReference type="PANTHER" id="PTHR33784:SF10">
    <property type="entry name" value="F-BOX PROTEIN"/>
    <property type="match status" value="1"/>
</dbReference>
<dbReference type="HOGENOM" id="CLU_093637_0_0_1"/>
<dbReference type="InParanoid" id="K3ZE65"/>
<dbReference type="EnsemblPlants" id="KQL16104">
    <property type="protein sequence ID" value="KQL16104"/>
    <property type="gene ID" value="SETIT_024858mg"/>
</dbReference>
<reference evidence="1" key="2">
    <citation type="submission" date="2018-08" db="UniProtKB">
        <authorList>
            <consortium name="EnsemblPlants"/>
        </authorList>
    </citation>
    <scope>IDENTIFICATION</scope>
    <source>
        <strain evidence="1">Yugu1</strain>
    </source>
</reference>
<proteinExistence type="predicted"/>
<name>K3ZE65_SETIT</name>
<keyword evidence="2" id="KW-1185">Reference proteome</keyword>
<dbReference type="InterPro" id="IPR040338">
    <property type="entry name" value="At1g67623-like"/>
</dbReference>
<accession>K3ZE65</accession>
<reference evidence="2" key="1">
    <citation type="journal article" date="2012" name="Nat. Biotechnol.">
        <title>Reference genome sequence of the model plant Setaria.</title>
        <authorList>
            <person name="Bennetzen J.L."/>
            <person name="Schmutz J."/>
            <person name="Wang H."/>
            <person name="Percifield R."/>
            <person name="Hawkins J."/>
            <person name="Pontaroli A.C."/>
            <person name="Estep M."/>
            <person name="Feng L."/>
            <person name="Vaughn J.N."/>
            <person name="Grimwood J."/>
            <person name="Jenkins J."/>
            <person name="Barry K."/>
            <person name="Lindquist E."/>
            <person name="Hellsten U."/>
            <person name="Deshpande S."/>
            <person name="Wang X."/>
            <person name="Wu X."/>
            <person name="Mitros T."/>
            <person name="Triplett J."/>
            <person name="Yang X."/>
            <person name="Ye C.Y."/>
            <person name="Mauro-Herrera M."/>
            <person name="Wang L."/>
            <person name="Li P."/>
            <person name="Sharma M."/>
            <person name="Sharma R."/>
            <person name="Ronald P.C."/>
            <person name="Panaud O."/>
            <person name="Kellogg E.A."/>
            <person name="Brutnell T.P."/>
            <person name="Doust A.N."/>
            <person name="Tuskan G.A."/>
            <person name="Rokhsar D."/>
            <person name="Devos K.M."/>
        </authorList>
    </citation>
    <scope>NUCLEOTIDE SEQUENCE [LARGE SCALE GENOMIC DNA]</scope>
    <source>
        <strain evidence="2">cv. Yugu1</strain>
    </source>
</reference>
<dbReference type="Gramene" id="KQL16104">
    <property type="protein sequence ID" value="KQL16104"/>
    <property type="gene ID" value="SETIT_024858mg"/>
</dbReference>
<dbReference type="AlphaFoldDB" id="K3ZE65"/>
<dbReference type="Proteomes" id="UP000004995">
    <property type="component" value="Unassembled WGS sequence"/>
</dbReference>
<dbReference type="InterPro" id="IPR036047">
    <property type="entry name" value="F-box-like_dom_sf"/>
</dbReference>
<dbReference type="EMBL" id="AGNK02001845">
    <property type="status" value="NOT_ANNOTATED_CDS"/>
    <property type="molecule type" value="Genomic_DNA"/>
</dbReference>
<dbReference type="SUPFAM" id="SSF81383">
    <property type="entry name" value="F-box domain"/>
    <property type="match status" value="1"/>
</dbReference>
<organism evidence="1 2">
    <name type="scientific">Setaria italica</name>
    <name type="common">Foxtail millet</name>
    <name type="synonym">Panicum italicum</name>
    <dbReference type="NCBI Taxonomy" id="4555"/>
    <lineage>
        <taxon>Eukaryota</taxon>
        <taxon>Viridiplantae</taxon>
        <taxon>Streptophyta</taxon>
        <taxon>Embryophyta</taxon>
        <taxon>Tracheophyta</taxon>
        <taxon>Spermatophyta</taxon>
        <taxon>Magnoliopsida</taxon>
        <taxon>Liliopsida</taxon>
        <taxon>Poales</taxon>
        <taxon>Poaceae</taxon>
        <taxon>PACMAD clade</taxon>
        <taxon>Panicoideae</taxon>
        <taxon>Panicodae</taxon>
        <taxon>Paniceae</taxon>
        <taxon>Cenchrinae</taxon>
        <taxon>Setaria</taxon>
    </lineage>
</organism>
<protein>
    <recommendedName>
        <fullName evidence="3">F-box domain-containing protein</fullName>
    </recommendedName>
</protein>
<sequence>MASRQCRSLEDLPMELVTEIAGHVAATSFQPMDDLGRLRATCRVMHHACGNPSVGRHVALLKTYYALLPLLVRVGNPEACTLTGIVDFFAAPQPSLHELPRATASRHNVGAYLYALMMYKNNSGTTDDNITKMYIRCVECEDGSAASDPKKLRNNGCQVCHEEATYLVTRVTWHGHGDLLPPAPVHGDFPCAGGDCGKV</sequence>
<evidence type="ECO:0000313" key="1">
    <source>
        <dbReference type="EnsemblPlants" id="KQL16104"/>
    </source>
</evidence>
<evidence type="ECO:0008006" key="3">
    <source>
        <dbReference type="Google" id="ProtNLM"/>
    </source>
</evidence>